<evidence type="ECO:0000256" key="1">
    <source>
        <dbReference type="SAM" id="Phobius"/>
    </source>
</evidence>
<dbReference type="Proteomes" id="UP000519004">
    <property type="component" value="Unassembled WGS sequence"/>
</dbReference>
<protein>
    <submittedName>
        <fullName evidence="2">VanZ family protein</fullName>
    </submittedName>
</protein>
<keyword evidence="3" id="KW-1185">Reference proteome</keyword>
<keyword evidence="1" id="KW-1133">Transmembrane helix</keyword>
<keyword evidence="1" id="KW-0472">Membrane</keyword>
<proteinExistence type="predicted"/>
<feature type="transmembrane region" description="Helical" evidence="1">
    <location>
        <begin position="65"/>
        <end position="86"/>
    </location>
</feature>
<comment type="caution">
    <text evidence="2">The sequence shown here is derived from an EMBL/GenBank/DDBJ whole genome shotgun (WGS) entry which is preliminary data.</text>
</comment>
<accession>A0A7W7V7M1</accession>
<dbReference type="EMBL" id="JACHHX010000003">
    <property type="protein sequence ID" value="MBB5014703.1"/>
    <property type="molecule type" value="Genomic_DNA"/>
</dbReference>
<dbReference type="RefSeq" id="WP_183947285.1">
    <property type="nucleotide sequence ID" value="NZ_JACHHX010000003.1"/>
</dbReference>
<dbReference type="PANTHER" id="PTHR28008:SF1">
    <property type="entry name" value="DOMAIN PROTEIN, PUTATIVE (AFU_ORTHOLOGUE AFUA_3G10980)-RELATED"/>
    <property type="match status" value="1"/>
</dbReference>
<evidence type="ECO:0000313" key="3">
    <source>
        <dbReference type="Proteomes" id="UP000519004"/>
    </source>
</evidence>
<keyword evidence="1" id="KW-0812">Transmembrane</keyword>
<gene>
    <name evidence="2" type="ORF">HNQ58_000579</name>
</gene>
<dbReference type="AlphaFoldDB" id="A0A7W7V7M1"/>
<organism evidence="2 3">
    <name type="scientific">Rehaibacterium terrae</name>
    <dbReference type="NCBI Taxonomy" id="1341696"/>
    <lineage>
        <taxon>Bacteria</taxon>
        <taxon>Pseudomonadati</taxon>
        <taxon>Pseudomonadota</taxon>
        <taxon>Gammaproteobacteria</taxon>
        <taxon>Lysobacterales</taxon>
        <taxon>Lysobacteraceae</taxon>
        <taxon>Rehaibacterium</taxon>
    </lineage>
</organism>
<evidence type="ECO:0000313" key="2">
    <source>
        <dbReference type="EMBL" id="MBB5014703.1"/>
    </source>
</evidence>
<sequence length="127" mass="13645">MRALRRPRLWLALWLAMVATVIVVSLAPPPPVPQAIPGSDKLGHVLAYFLLMAGAVQLFASRAALLAIAVWLAALGLGLEFAQGALTASRRFELLDALANTAGVLAGLALAHTPAARWLQRFDGWWR</sequence>
<feature type="transmembrane region" description="Helical" evidence="1">
    <location>
        <begin position="98"/>
        <end position="119"/>
    </location>
</feature>
<name>A0A7W7V7M1_9GAMM</name>
<feature type="transmembrane region" description="Helical" evidence="1">
    <location>
        <begin position="42"/>
        <end position="60"/>
    </location>
</feature>
<dbReference type="PANTHER" id="PTHR28008">
    <property type="entry name" value="DOMAIN PROTEIN, PUTATIVE (AFU_ORTHOLOGUE AFUA_3G10980)-RELATED"/>
    <property type="match status" value="1"/>
</dbReference>
<reference evidence="2 3" key="1">
    <citation type="submission" date="2020-08" db="EMBL/GenBank/DDBJ databases">
        <title>Genomic Encyclopedia of Type Strains, Phase IV (KMG-IV): sequencing the most valuable type-strain genomes for metagenomic binning, comparative biology and taxonomic classification.</title>
        <authorList>
            <person name="Goeker M."/>
        </authorList>
    </citation>
    <scope>NUCLEOTIDE SEQUENCE [LARGE SCALE GENOMIC DNA]</scope>
    <source>
        <strain evidence="2 3">DSM 25897</strain>
    </source>
</reference>